<dbReference type="GeneID" id="19471893"/>
<accession>S3CWU5</accession>
<evidence type="ECO:0000313" key="2">
    <source>
        <dbReference type="EMBL" id="EPE30130.1"/>
    </source>
</evidence>
<dbReference type="Proteomes" id="UP000016922">
    <property type="component" value="Unassembled WGS sequence"/>
</dbReference>
<reference evidence="2 3" key="1">
    <citation type="journal article" date="2013" name="BMC Genomics">
        <title>Genomics-driven discovery of the pneumocandin biosynthetic gene cluster in the fungus Glarea lozoyensis.</title>
        <authorList>
            <person name="Chen L."/>
            <person name="Yue Q."/>
            <person name="Zhang X."/>
            <person name="Xiang M."/>
            <person name="Wang C."/>
            <person name="Li S."/>
            <person name="Che Y."/>
            <person name="Ortiz-Lopez F.J."/>
            <person name="Bills G.F."/>
            <person name="Liu X."/>
            <person name="An Z."/>
        </authorList>
    </citation>
    <scope>NUCLEOTIDE SEQUENCE [LARGE SCALE GENOMIC DNA]</scope>
    <source>
        <strain evidence="3">ATCC 20868 / MF5171</strain>
    </source>
</reference>
<dbReference type="HOGENOM" id="CLU_1875638_0_0_1"/>
<dbReference type="RefSeq" id="XP_008082807.1">
    <property type="nucleotide sequence ID" value="XM_008084616.1"/>
</dbReference>
<name>S3CWU5_GLAL2</name>
<dbReference type="AlphaFoldDB" id="S3CWU5"/>
<dbReference type="KEGG" id="glz:GLAREA_12853"/>
<gene>
    <name evidence="2" type="ORF">GLAREA_12853</name>
</gene>
<protein>
    <submittedName>
        <fullName evidence="2">Uncharacterized protein</fullName>
    </submittedName>
</protein>
<sequence>MGDPSSGKTVVKLGPKHSNFHPRLPQFMSNTRVPRTISIAQRRECAHRSARTDLLHGVADLYLNALNDRDDRDLIGSNASCLIKSSVDGVCKQEVNRRCGFMGNGDARRSSQTSWCSDPNRFRQHLWAMKGVEEKS</sequence>
<evidence type="ECO:0000313" key="3">
    <source>
        <dbReference type="Proteomes" id="UP000016922"/>
    </source>
</evidence>
<organism evidence="2 3">
    <name type="scientific">Glarea lozoyensis (strain ATCC 20868 / MF5171)</name>
    <dbReference type="NCBI Taxonomy" id="1116229"/>
    <lineage>
        <taxon>Eukaryota</taxon>
        <taxon>Fungi</taxon>
        <taxon>Dikarya</taxon>
        <taxon>Ascomycota</taxon>
        <taxon>Pezizomycotina</taxon>
        <taxon>Leotiomycetes</taxon>
        <taxon>Helotiales</taxon>
        <taxon>Helotiaceae</taxon>
        <taxon>Glarea</taxon>
    </lineage>
</organism>
<dbReference type="EMBL" id="KE145365">
    <property type="protein sequence ID" value="EPE30130.1"/>
    <property type="molecule type" value="Genomic_DNA"/>
</dbReference>
<keyword evidence="3" id="KW-1185">Reference proteome</keyword>
<proteinExistence type="predicted"/>
<evidence type="ECO:0000256" key="1">
    <source>
        <dbReference type="SAM" id="MobiDB-lite"/>
    </source>
</evidence>
<feature type="region of interest" description="Disordered" evidence="1">
    <location>
        <begin position="1"/>
        <end position="20"/>
    </location>
</feature>